<evidence type="ECO:0000256" key="1">
    <source>
        <dbReference type="SAM" id="MobiDB-lite"/>
    </source>
</evidence>
<organism evidence="2 3">
    <name type="scientific">Sporobacter termitidis DSM 10068</name>
    <dbReference type="NCBI Taxonomy" id="1123282"/>
    <lineage>
        <taxon>Bacteria</taxon>
        <taxon>Bacillati</taxon>
        <taxon>Bacillota</taxon>
        <taxon>Clostridia</taxon>
        <taxon>Eubacteriales</taxon>
        <taxon>Oscillospiraceae</taxon>
        <taxon>Sporobacter</taxon>
    </lineage>
</organism>
<evidence type="ECO:0008006" key="4">
    <source>
        <dbReference type="Google" id="ProtNLM"/>
    </source>
</evidence>
<dbReference type="Proteomes" id="UP000183995">
    <property type="component" value="Unassembled WGS sequence"/>
</dbReference>
<accession>A0A1M5WYN0</accession>
<reference evidence="2 3" key="1">
    <citation type="submission" date="2016-11" db="EMBL/GenBank/DDBJ databases">
        <authorList>
            <person name="Jaros S."/>
            <person name="Januszkiewicz K."/>
            <person name="Wedrychowicz H."/>
        </authorList>
    </citation>
    <scope>NUCLEOTIDE SEQUENCE [LARGE SCALE GENOMIC DNA]</scope>
    <source>
        <strain evidence="2 3">DSM 10068</strain>
    </source>
</reference>
<sequence length="173" mass="19393">MGSRVQELLEMLYQMINEAWGIPLGAEKCVIERDKALDLIDEIKAQFPNELAEAKRLVEARTEFIGSAKKEADAMRKTAEERARQLVEDQEVIRAAKARSNEIMTSAENSAGELKRAANEYVDDAMRRTEEALAAALEEMRQTRGRFRNAAGTTARPTRPGHDTGRIDIAMDN</sequence>
<dbReference type="AlphaFoldDB" id="A0A1M5WYN0"/>
<keyword evidence="3" id="KW-1185">Reference proteome</keyword>
<dbReference type="EMBL" id="FQXV01000004">
    <property type="protein sequence ID" value="SHH92785.1"/>
    <property type="molecule type" value="Genomic_DNA"/>
</dbReference>
<proteinExistence type="predicted"/>
<feature type="region of interest" description="Disordered" evidence="1">
    <location>
        <begin position="149"/>
        <end position="173"/>
    </location>
</feature>
<evidence type="ECO:0000313" key="3">
    <source>
        <dbReference type="Proteomes" id="UP000183995"/>
    </source>
</evidence>
<name>A0A1M5WYN0_9FIRM</name>
<gene>
    <name evidence="2" type="ORF">SAMN02745823_01478</name>
</gene>
<evidence type="ECO:0000313" key="2">
    <source>
        <dbReference type="EMBL" id="SHH92785.1"/>
    </source>
</evidence>
<dbReference type="RefSeq" id="WP_073077274.1">
    <property type="nucleotide sequence ID" value="NZ_FQXV01000004.1"/>
</dbReference>
<protein>
    <recommendedName>
        <fullName evidence="4">ATPase</fullName>
    </recommendedName>
</protein>
<dbReference type="STRING" id="1123282.SAMN02745823_01478"/>